<organism evidence="2 3">
    <name type="scientific">Peribacillus asahii</name>
    <dbReference type="NCBI Taxonomy" id="228899"/>
    <lineage>
        <taxon>Bacteria</taxon>
        <taxon>Bacillati</taxon>
        <taxon>Bacillota</taxon>
        <taxon>Bacilli</taxon>
        <taxon>Bacillales</taxon>
        <taxon>Bacillaceae</taxon>
        <taxon>Peribacillus</taxon>
    </lineage>
</organism>
<sequence length="52" mass="6063">MKEKKTKTKSGFKTKKEATAAMNEIIYELNKGTYVKPQNIIFITITNELRRN</sequence>
<reference evidence="2 3" key="1">
    <citation type="submission" date="2018-08" db="EMBL/GenBank/DDBJ databases">
        <title>Bacillus jemisoniae sp. nov., Bacillus chryseoplanitiae sp. nov., Bacillus resnikiae sp. nov., and Bacillus frankliniae sp. nov., isolated from Viking spacecraft and associated surfaces.</title>
        <authorList>
            <person name="Seuylemezian A."/>
            <person name="Vaishampayan P."/>
        </authorList>
    </citation>
    <scope>NUCLEOTIDE SEQUENCE [LARGE SCALE GENOMIC DNA]</scope>
    <source>
        <strain evidence="2 3">MA001</strain>
    </source>
</reference>
<evidence type="ECO:0000313" key="2">
    <source>
        <dbReference type="EMBL" id="RID82884.1"/>
    </source>
</evidence>
<dbReference type="AlphaFoldDB" id="A0A398B0Q5"/>
<dbReference type="EMBL" id="QWVS01000041">
    <property type="protein sequence ID" value="RID82884.1"/>
    <property type="molecule type" value="Genomic_DNA"/>
</dbReference>
<dbReference type="RefSeq" id="WP_119118416.1">
    <property type="nucleotide sequence ID" value="NZ_QWVS01000041.1"/>
</dbReference>
<evidence type="ECO:0000259" key="1">
    <source>
        <dbReference type="Pfam" id="PF14657"/>
    </source>
</evidence>
<feature type="domain" description="AP2-like integrase N-terminal" evidence="1">
    <location>
        <begin position="4"/>
        <end position="33"/>
    </location>
</feature>
<keyword evidence="3" id="KW-1185">Reference proteome</keyword>
<gene>
    <name evidence="2" type="ORF">D1953_17290</name>
</gene>
<proteinExistence type="predicted"/>
<dbReference type="Pfam" id="PF14657">
    <property type="entry name" value="Arm-DNA-bind_4"/>
    <property type="match status" value="1"/>
</dbReference>
<dbReference type="Proteomes" id="UP000266016">
    <property type="component" value="Unassembled WGS sequence"/>
</dbReference>
<dbReference type="InterPro" id="IPR028259">
    <property type="entry name" value="AP2-like_int_N"/>
</dbReference>
<evidence type="ECO:0000313" key="3">
    <source>
        <dbReference type="Proteomes" id="UP000266016"/>
    </source>
</evidence>
<name>A0A398B0Q5_9BACI</name>
<protein>
    <recommendedName>
        <fullName evidence="1">AP2-like integrase N-terminal domain-containing protein</fullName>
    </recommendedName>
</protein>
<accession>A0A398B0Q5</accession>
<comment type="caution">
    <text evidence="2">The sequence shown here is derived from an EMBL/GenBank/DDBJ whole genome shotgun (WGS) entry which is preliminary data.</text>
</comment>